<evidence type="ECO:0000259" key="7">
    <source>
        <dbReference type="Pfam" id="PF02687"/>
    </source>
</evidence>
<evidence type="ECO:0000256" key="1">
    <source>
        <dbReference type="ARBA" id="ARBA00004651"/>
    </source>
</evidence>
<feature type="domain" description="MacB-like periplasmic core" evidence="8">
    <location>
        <begin position="20"/>
        <end position="239"/>
    </location>
</feature>
<dbReference type="PROSITE" id="PS51257">
    <property type="entry name" value="PROKAR_LIPOPROTEIN"/>
    <property type="match status" value="1"/>
</dbReference>
<dbReference type="InterPro" id="IPR050250">
    <property type="entry name" value="Macrolide_Exporter_MacB"/>
</dbReference>
<accession>A0ABV9T819</accession>
<dbReference type="Proteomes" id="UP001595818">
    <property type="component" value="Unassembled WGS sequence"/>
</dbReference>
<keyword evidence="5 6" id="KW-0472">Membrane</keyword>
<evidence type="ECO:0000256" key="2">
    <source>
        <dbReference type="ARBA" id="ARBA00022475"/>
    </source>
</evidence>
<feature type="transmembrane region" description="Helical" evidence="6">
    <location>
        <begin position="664"/>
        <end position="688"/>
    </location>
</feature>
<name>A0ABV9T819_9BACT</name>
<dbReference type="PANTHER" id="PTHR30572">
    <property type="entry name" value="MEMBRANE COMPONENT OF TRANSPORTER-RELATED"/>
    <property type="match status" value="1"/>
</dbReference>
<dbReference type="InterPro" id="IPR003838">
    <property type="entry name" value="ABC3_permease_C"/>
</dbReference>
<dbReference type="PANTHER" id="PTHR30572:SF18">
    <property type="entry name" value="ABC-TYPE MACROLIDE FAMILY EXPORT SYSTEM PERMEASE COMPONENT 2"/>
    <property type="match status" value="1"/>
</dbReference>
<dbReference type="EMBL" id="JBHSJJ010000019">
    <property type="protein sequence ID" value="MFC4874586.1"/>
    <property type="molecule type" value="Genomic_DNA"/>
</dbReference>
<feature type="transmembrane region" description="Helical" evidence="6">
    <location>
        <begin position="333"/>
        <end position="356"/>
    </location>
</feature>
<feature type="transmembrane region" description="Helical" evidence="6">
    <location>
        <begin position="700"/>
        <end position="730"/>
    </location>
</feature>
<evidence type="ECO:0000259" key="8">
    <source>
        <dbReference type="Pfam" id="PF12704"/>
    </source>
</evidence>
<dbReference type="Pfam" id="PF12704">
    <property type="entry name" value="MacB_PCD"/>
    <property type="match status" value="1"/>
</dbReference>
<comment type="subcellular location">
    <subcellularLocation>
        <location evidence="1">Cell membrane</location>
        <topology evidence="1">Multi-pass membrane protein</topology>
    </subcellularLocation>
</comment>
<keyword evidence="10" id="KW-1185">Reference proteome</keyword>
<evidence type="ECO:0000256" key="4">
    <source>
        <dbReference type="ARBA" id="ARBA00022989"/>
    </source>
</evidence>
<evidence type="ECO:0000256" key="5">
    <source>
        <dbReference type="ARBA" id="ARBA00023136"/>
    </source>
</evidence>
<sequence>MLRNYFKIAVRTLISNPFYSFISILGLVLGMSCSLVIGLWAFQEGSFNDFFPEGDRIYKVRINYLFNGELMTNTLTPAPLAEALKSEVPPVEYAAVYADWGPRLLIKDNNNSIRENGIFASDDFFNIFPVEVIAGNPVKAHGSSDQVVISRSAADRLFNGLPAIGENLMMEDVEGKLKTYVVGAVIEDIPVNSSIKFDWVINFREIEQSWMGWGNTSYYTWVKARPHTAIEDLESSAKAVYPKYSDFKDNYPVFQPLADVHLYEVFENGKAVGGRITLVRNLLLIGFLTLLVSCINFVSLVTARASARGKEIGIRKVIGADKRTLFTQFGSESMLIATLSLFITVIATVTLALPLFNAYLGTQLALDWGSYGFWGLLAAIWILATIMSSLYPSFFLAGLPVFNALKQQVKPGLSGVYFRKGLIVCQFCITALFIAGILVVYSQQEYVRQKDLGLDRENVLYLSLEGELYHNLEVLRQEVLKSPSVVSATVATHLPINIQAYSGDLAWPGKDPGLQTKISATWVGYDYTKTMGISLAAGREFSPLHLGDSTAYLVNQAALDMIGLEEDPIGAEISFWNGSGPIVGVMEDFHLQSLHSPITPLILVLEPENASYLLVRSAEGQLEQAIADLRQVTETINPEYPFEYHFLDQEYERLYLSERMISRLILVFGIVAIVISCLGLLGLTAFTVSRRVKEIGIRKVLGASVLEITTLLARSYLSLILLGWLIALPVSSMVLNGWLANFAYKIELTWWYFASAGFITLVIALLTVSFQSIRAALTNPVESLRSE</sequence>
<evidence type="ECO:0000256" key="6">
    <source>
        <dbReference type="SAM" id="Phobius"/>
    </source>
</evidence>
<reference evidence="10" key="1">
    <citation type="journal article" date="2019" name="Int. J. Syst. Evol. Microbiol.">
        <title>The Global Catalogue of Microorganisms (GCM) 10K type strain sequencing project: providing services to taxonomists for standard genome sequencing and annotation.</title>
        <authorList>
            <consortium name="The Broad Institute Genomics Platform"/>
            <consortium name="The Broad Institute Genome Sequencing Center for Infectious Disease"/>
            <person name="Wu L."/>
            <person name="Ma J."/>
        </authorList>
    </citation>
    <scope>NUCLEOTIDE SEQUENCE [LARGE SCALE GENOMIC DNA]</scope>
    <source>
        <strain evidence="10">CGMCC 4.7466</strain>
    </source>
</reference>
<feature type="transmembrane region" description="Helical" evidence="6">
    <location>
        <begin position="750"/>
        <end position="770"/>
    </location>
</feature>
<evidence type="ECO:0000313" key="10">
    <source>
        <dbReference type="Proteomes" id="UP001595818"/>
    </source>
</evidence>
<evidence type="ECO:0000256" key="3">
    <source>
        <dbReference type="ARBA" id="ARBA00022692"/>
    </source>
</evidence>
<keyword evidence="4 6" id="KW-1133">Transmembrane helix</keyword>
<keyword evidence="2" id="KW-1003">Cell membrane</keyword>
<feature type="transmembrane region" description="Helical" evidence="6">
    <location>
        <begin position="21"/>
        <end position="42"/>
    </location>
</feature>
<organism evidence="9 10">
    <name type="scientific">Negadavirga shengliensis</name>
    <dbReference type="NCBI Taxonomy" id="1389218"/>
    <lineage>
        <taxon>Bacteria</taxon>
        <taxon>Pseudomonadati</taxon>
        <taxon>Bacteroidota</taxon>
        <taxon>Cytophagia</taxon>
        <taxon>Cytophagales</taxon>
        <taxon>Cyclobacteriaceae</taxon>
        <taxon>Negadavirga</taxon>
    </lineage>
</organism>
<feature type="transmembrane region" description="Helical" evidence="6">
    <location>
        <begin position="422"/>
        <end position="441"/>
    </location>
</feature>
<gene>
    <name evidence="9" type="ORF">ACFPFU_22980</name>
</gene>
<proteinExistence type="predicted"/>
<comment type="caution">
    <text evidence="9">The sequence shown here is derived from an EMBL/GenBank/DDBJ whole genome shotgun (WGS) entry which is preliminary data.</text>
</comment>
<dbReference type="Pfam" id="PF02687">
    <property type="entry name" value="FtsX"/>
    <property type="match status" value="2"/>
</dbReference>
<keyword evidence="3 6" id="KW-0812">Transmembrane</keyword>
<feature type="domain" description="ABC3 transporter permease C-terminal" evidence="7">
    <location>
        <begin position="284"/>
        <end position="395"/>
    </location>
</feature>
<protein>
    <submittedName>
        <fullName evidence="9">ABC transporter permease</fullName>
    </submittedName>
</protein>
<feature type="transmembrane region" description="Helical" evidence="6">
    <location>
        <begin position="282"/>
        <end position="303"/>
    </location>
</feature>
<feature type="transmembrane region" description="Helical" evidence="6">
    <location>
        <begin position="376"/>
        <end position="402"/>
    </location>
</feature>
<dbReference type="RefSeq" id="WP_377068579.1">
    <property type="nucleotide sequence ID" value="NZ_JBHSJJ010000019.1"/>
</dbReference>
<evidence type="ECO:0000313" key="9">
    <source>
        <dbReference type="EMBL" id="MFC4874586.1"/>
    </source>
</evidence>
<dbReference type="InterPro" id="IPR025857">
    <property type="entry name" value="MacB_PCD"/>
</dbReference>
<feature type="domain" description="ABC3 transporter permease C-terminal" evidence="7">
    <location>
        <begin position="667"/>
        <end position="779"/>
    </location>
</feature>